<dbReference type="Proteomes" id="UP000016801">
    <property type="component" value="Unassembled WGS sequence"/>
</dbReference>
<gene>
    <name evidence="7" type="ORF">CPUR_02976</name>
</gene>
<reference evidence="7 8" key="1">
    <citation type="journal article" date="2013" name="PLoS Genet.">
        <title>Plant-symbiotic fungi as chemical engineers: Multi-genome analysis of the Clavicipitaceae reveals dynamics of alkaloid loci.</title>
        <authorList>
            <person name="Schardl C.L."/>
            <person name="Young C.A."/>
            <person name="Hesse U."/>
            <person name="Amyotte S.G."/>
            <person name="Andreeva K."/>
            <person name="Calie P.J."/>
            <person name="Fleetwood D.J."/>
            <person name="Haws D.C."/>
            <person name="Moore N."/>
            <person name="Oeser B."/>
            <person name="Panaccione D.G."/>
            <person name="Schweri K.K."/>
            <person name="Voisey C.R."/>
            <person name="Farman M.L."/>
            <person name="Jaromczyk J.W."/>
            <person name="Roe B.A."/>
            <person name="O'Sullivan D.M."/>
            <person name="Scott B."/>
            <person name="Tudzynski P."/>
            <person name="An Z."/>
            <person name="Arnaoudova E.G."/>
            <person name="Bullock C.T."/>
            <person name="Charlton N.D."/>
            <person name="Chen L."/>
            <person name="Cox M."/>
            <person name="Dinkins R.D."/>
            <person name="Florea S."/>
            <person name="Glenn A.E."/>
            <person name="Gordon A."/>
            <person name="Gueldener U."/>
            <person name="Harris D.R."/>
            <person name="Hollin W."/>
            <person name="Jaromczyk J."/>
            <person name="Johnson R.D."/>
            <person name="Khan A.K."/>
            <person name="Leistner E."/>
            <person name="Leuchtmann A."/>
            <person name="Li C."/>
            <person name="Liu J."/>
            <person name="Liu J."/>
            <person name="Liu M."/>
            <person name="Mace W."/>
            <person name="Machado C."/>
            <person name="Nagabhyru P."/>
            <person name="Pan J."/>
            <person name="Schmid J."/>
            <person name="Sugawara K."/>
            <person name="Steiner U."/>
            <person name="Takach J.E."/>
            <person name="Tanaka E."/>
            <person name="Webb J.S."/>
            <person name="Wilson E.V."/>
            <person name="Wiseman J.L."/>
            <person name="Yoshida R."/>
            <person name="Zeng Z."/>
        </authorList>
    </citation>
    <scope>NUCLEOTIDE SEQUENCE [LARGE SCALE GENOMIC DNA]</scope>
    <source>
        <strain evidence="7 8">20.1</strain>
    </source>
</reference>
<evidence type="ECO:0000313" key="7">
    <source>
        <dbReference type="EMBL" id="CCE29283.1"/>
    </source>
</evidence>
<dbReference type="GO" id="GO:0008270">
    <property type="term" value="F:zinc ion binding"/>
    <property type="evidence" value="ECO:0007669"/>
    <property type="project" value="UniProtKB-KW"/>
</dbReference>
<keyword evidence="1" id="KW-0479">Metal-binding</keyword>
<evidence type="ECO:0000259" key="5">
    <source>
        <dbReference type="PROSITE" id="PS50280"/>
    </source>
</evidence>
<accession>M1W8H7</accession>
<dbReference type="SUPFAM" id="SSF82199">
    <property type="entry name" value="SET domain"/>
    <property type="match status" value="1"/>
</dbReference>
<evidence type="ECO:0000313" key="8">
    <source>
        <dbReference type="Proteomes" id="UP000016801"/>
    </source>
</evidence>
<dbReference type="Gene3D" id="1.25.40.10">
    <property type="entry name" value="Tetratricopeptide repeat domain"/>
    <property type="match status" value="1"/>
</dbReference>
<dbReference type="VEuPathDB" id="FungiDB:CPUR_02976"/>
<feature type="domain" description="SET" evidence="5">
    <location>
        <begin position="7"/>
        <end position="155"/>
    </location>
</feature>
<dbReference type="PhylomeDB" id="M1W8H7"/>
<dbReference type="InterPro" id="IPR046341">
    <property type="entry name" value="SET_dom_sf"/>
</dbReference>
<protein>
    <submittedName>
        <fullName evidence="7">Uncharacterized protein</fullName>
    </submittedName>
</protein>
<name>M1W8H7_CLAP2</name>
<dbReference type="Gene3D" id="2.170.270.10">
    <property type="entry name" value="SET domain"/>
    <property type="match status" value="1"/>
</dbReference>
<evidence type="ECO:0000256" key="3">
    <source>
        <dbReference type="ARBA" id="ARBA00022833"/>
    </source>
</evidence>
<dbReference type="Pfam" id="PF00856">
    <property type="entry name" value="SET"/>
    <property type="match status" value="1"/>
</dbReference>
<dbReference type="Gene3D" id="6.10.140.2220">
    <property type="match status" value="1"/>
</dbReference>
<dbReference type="eggNOG" id="KOG2084">
    <property type="taxonomic scope" value="Eukaryota"/>
</dbReference>
<dbReference type="HOGENOM" id="CLU_037221_0_0_1"/>
<dbReference type="Pfam" id="PF01753">
    <property type="entry name" value="zf-MYND"/>
    <property type="match status" value="1"/>
</dbReference>
<keyword evidence="2 4" id="KW-0863">Zinc-finger</keyword>
<dbReference type="InterPro" id="IPR011990">
    <property type="entry name" value="TPR-like_helical_dom_sf"/>
</dbReference>
<dbReference type="PROSITE" id="PS01360">
    <property type="entry name" value="ZF_MYND_1"/>
    <property type="match status" value="1"/>
</dbReference>
<dbReference type="AlphaFoldDB" id="M1W8H7"/>
<evidence type="ECO:0000256" key="4">
    <source>
        <dbReference type="PROSITE-ProRule" id="PRU00134"/>
    </source>
</evidence>
<sequence length="550" mass="62597">MTIPASDSMYVLQDIPGKSKGLVATRNIPKGTRIICEEPLFTIPIVPDFQRERFRLISLQVALLNNDQRDAFLSMHNIYPPRDPVEGYVGIFETNSLPAGQSQTTQTRGIYLEACRLNHDCQYNATYSWNPSIKRITVHAIRDINAGEEITVSYVEFLKNRETRQTSLKDSFHFTCRCSLCSLPDEQNQERDRKIAQTVRLGELYIEDFAIYPLKALGYVDAQTRLLNELYKEVLGFPFSYQFATPMAFIRGDLARARVFAQRALSSLVTIQGSDGEEAMDYADMIKNPEDHSKRYPFPKDWKTSVDDIPQGLEPDDFENWLWRREPAPIAPAQPMSPPSQSLFCGFADLAYKNEKDATGCFQSRHSCFLGEIVETLVPHPLDLKIRDIHGKTVELHFYTEAEGTELMPSQYQKGHTVAVLNASQYVFKFGPRGIRHTDPKMMKIFPISLAKMLALNDQVQKFCIRQQNGMSACHGCGKNAAASSMRRCGKCLSFRYCTKECQMAGWTTKGHKGDCKFLRDPDLRGLFLIKWNEIQECVRFPLPVADDSI</sequence>
<dbReference type="InterPro" id="IPR001214">
    <property type="entry name" value="SET_dom"/>
</dbReference>
<organism evidence="7 8">
    <name type="scientific">Claviceps purpurea (strain 20.1)</name>
    <name type="common">Ergot fungus</name>
    <name type="synonym">Sphacelia segetum</name>
    <dbReference type="NCBI Taxonomy" id="1111077"/>
    <lineage>
        <taxon>Eukaryota</taxon>
        <taxon>Fungi</taxon>
        <taxon>Dikarya</taxon>
        <taxon>Ascomycota</taxon>
        <taxon>Pezizomycotina</taxon>
        <taxon>Sordariomycetes</taxon>
        <taxon>Hypocreomycetidae</taxon>
        <taxon>Hypocreales</taxon>
        <taxon>Clavicipitaceae</taxon>
        <taxon>Claviceps</taxon>
    </lineage>
</organism>
<dbReference type="PANTHER" id="PTHR47332">
    <property type="entry name" value="SET DOMAIN-CONTAINING PROTEIN 5"/>
    <property type="match status" value="1"/>
</dbReference>
<dbReference type="OrthoDB" id="265717at2759"/>
<dbReference type="STRING" id="1111077.M1W8H7"/>
<evidence type="ECO:0000256" key="2">
    <source>
        <dbReference type="ARBA" id="ARBA00022771"/>
    </source>
</evidence>
<evidence type="ECO:0000259" key="6">
    <source>
        <dbReference type="PROSITE" id="PS50865"/>
    </source>
</evidence>
<dbReference type="EMBL" id="CAGA01000013">
    <property type="protein sequence ID" value="CCE29283.1"/>
    <property type="molecule type" value="Genomic_DNA"/>
</dbReference>
<dbReference type="SUPFAM" id="SSF144232">
    <property type="entry name" value="HIT/MYND zinc finger-like"/>
    <property type="match status" value="1"/>
</dbReference>
<evidence type="ECO:0000256" key="1">
    <source>
        <dbReference type="ARBA" id="ARBA00022723"/>
    </source>
</evidence>
<keyword evidence="3" id="KW-0862">Zinc</keyword>
<dbReference type="SMART" id="SM00317">
    <property type="entry name" value="SET"/>
    <property type="match status" value="1"/>
</dbReference>
<proteinExistence type="predicted"/>
<feature type="domain" description="MYND-type" evidence="6">
    <location>
        <begin position="474"/>
        <end position="516"/>
    </location>
</feature>
<dbReference type="CDD" id="cd20071">
    <property type="entry name" value="SET_SMYD"/>
    <property type="match status" value="1"/>
</dbReference>
<dbReference type="PANTHER" id="PTHR47332:SF2">
    <property type="entry name" value="SET-6"/>
    <property type="match status" value="1"/>
</dbReference>
<dbReference type="InterPro" id="IPR053185">
    <property type="entry name" value="SET_domain_protein"/>
</dbReference>
<dbReference type="InterPro" id="IPR002893">
    <property type="entry name" value="Znf_MYND"/>
</dbReference>
<comment type="caution">
    <text evidence="7">The sequence shown here is derived from an EMBL/GenBank/DDBJ whole genome shotgun (WGS) entry which is preliminary data.</text>
</comment>
<dbReference type="PROSITE" id="PS50865">
    <property type="entry name" value="ZF_MYND_2"/>
    <property type="match status" value="1"/>
</dbReference>
<dbReference type="PROSITE" id="PS50280">
    <property type="entry name" value="SET"/>
    <property type="match status" value="1"/>
</dbReference>
<keyword evidence="8" id="KW-1185">Reference proteome</keyword>